<dbReference type="Proteomes" id="UP000243376">
    <property type="component" value="Unassembled WGS sequence"/>
</dbReference>
<feature type="domain" description="Helicase ATP-binding" evidence="11">
    <location>
        <begin position="11"/>
        <end position="195"/>
    </location>
</feature>
<keyword evidence="5" id="KW-0547">Nucleotide-binding</keyword>
<keyword evidence="4" id="KW-0479">Metal-binding</keyword>
<dbReference type="GO" id="GO:0005829">
    <property type="term" value="C:cytosol"/>
    <property type="evidence" value="ECO:0007669"/>
    <property type="project" value="TreeGrafter"/>
</dbReference>
<evidence type="ECO:0000313" key="14">
    <source>
        <dbReference type="EMBL" id="PMP84577.1"/>
    </source>
</evidence>
<evidence type="ECO:0000256" key="1">
    <source>
        <dbReference type="ARBA" id="ARBA00006847"/>
    </source>
</evidence>
<dbReference type="GO" id="GO:0003676">
    <property type="term" value="F:nucleic acid binding"/>
    <property type="evidence" value="ECO:0007669"/>
    <property type="project" value="InterPro"/>
</dbReference>
<dbReference type="PANTHER" id="PTHR47959">
    <property type="entry name" value="ATP-DEPENDENT RNA HELICASE RHLE-RELATED"/>
    <property type="match status" value="1"/>
</dbReference>
<dbReference type="SMART" id="SM00487">
    <property type="entry name" value="DEXDc"/>
    <property type="match status" value="1"/>
</dbReference>
<evidence type="ECO:0000256" key="5">
    <source>
        <dbReference type="ARBA" id="ARBA00022741"/>
    </source>
</evidence>
<feature type="domain" description="Helicase C-terminal" evidence="12">
    <location>
        <begin position="229"/>
        <end position="379"/>
    </location>
</feature>
<dbReference type="Pfam" id="PF00270">
    <property type="entry name" value="DEAD"/>
    <property type="match status" value="1"/>
</dbReference>
<dbReference type="Gene3D" id="3.40.50.300">
    <property type="entry name" value="P-loop containing nucleotide triphosphate hydrolases"/>
    <property type="match status" value="2"/>
</dbReference>
<dbReference type="AlphaFoldDB" id="A0A2J6XAE3"/>
<gene>
    <name evidence="14" type="primary">cas3</name>
    <name evidence="14" type="ORF">C0184_03435</name>
</gene>
<organism evidence="14 15">
    <name type="scientific">Chloroflexus aggregans</name>
    <dbReference type="NCBI Taxonomy" id="152260"/>
    <lineage>
        <taxon>Bacteria</taxon>
        <taxon>Bacillati</taxon>
        <taxon>Chloroflexota</taxon>
        <taxon>Chloroflexia</taxon>
        <taxon>Chloroflexales</taxon>
        <taxon>Chloroflexineae</taxon>
        <taxon>Chloroflexaceae</taxon>
        <taxon>Chloroflexus</taxon>
    </lineage>
</organism>
<dbReference type="PANTHER" id="PTHR47959:SF16">
    <property type="entry name" value="CRISPR-ASSOCIATED NUCLEASE_HELICASE CAS3-RELATED"/>
    <property type="match status" value="1"/>
</dbReference>
<keyword evidence="6" id="KW-0378">Hydrolase</keyword>
<dbReference type="Pfam" id="PF18019">
    <property type="entry name" value="Cas3_HD"/>
    <property type="match status" value="1"/>
</dbReference>
<comment type="caution">
    <text evidence="14">The sequence shown here is derived from an EMBL/GenBank/DDBJ whole genome shotgun (WGS) entry which is preliminary data.</text>
</comment>
<evidence type="ECO:0000256" key="8">
    <source>
        <dbReference type="ARBA" id="ARBA00022840"/>
    </source>
</evidence>
<evidence type="ECO:0000256" key="2">
    <source>
        <dbReference type="ARBA" id="ARBA00009046"/>
    </source>
</evidence>
<dbReference type="NCBIfam" id="TIGR01587">
    <property type="entry name" value="cas3_core"/>
    <property type="match status" value="1"/>
</dbReference>
<dbReference type="GO" id="GO:0003724">
    <property type="term" value="F:RNA helicase activity"/>
    <property type="evidence" value="ECO:0007669"/>
    <property type="project" value="TreeGrafter"/>
</dbReference>
<evidence type="ECO:0000259" key="13">
    <source>
        <dbReference type="PROSITE" id="PS51643"/>
    </source>
</evidence>
<dbReference type="GO" id="GO:0016787">
    <property type="term" value="F:hydrolase activity"/>
    <property type="evidence" value="ECO:0007669"/>
    <property type="project" value="UniProtKB-KW"/>
</dbReference>
<dbReference type="InterPro" id="IPR011545">
    <property type="entry name" value="DEAD/DEAH_box_helicase_dom"/>
</dbReference>
<dbReference type="GO" id="GO:0004518">
    <property type="term" value="F:nuclease activity"/>
    <property type="evidence" value="ECO:0007669"/>
    <property type="project" value="UniProtKB-KW"/>
</dbReference>
<evidence type="ECO:0000256" key="7">
    <source>
        <dbReference type="ARBA" id="ARBA00022806"/>
    </source>
</evidence>
<keyword evidence="3" id="KW-0540">Nuclease</keyword>
<evidence type="ECO:0000259" key="11">
    <source>
        <dbReference type="PROSITE" id="PS51192"/>
    </source>
</evidence>
<keyword evidence="9" id="KW-0051">Antiviral defense</keyword>
<dbReference type="InterPro" id="IPR014001">
    <property type="entry name" value="Helicase_ATP-bd"/>
</dbReference>
<dbReference type="InterPro" id="IPR001650">
    <property type="entry name" value="Helicase_C-like"/>
</dbReference>
<keyword evidence="7" id="KW-0347">Helicase</keyword>
<dbReference type="InterPro" id="IPR006474">
    <property type="entry name" value="Helicase_Cas3_CRISPR-ass_core"/>
</dbReference>
<dbReference type="SUPFAM" id="SSF52540">
    <property type="entry name" value="P-loop containing nucleoside triphosphate hydrolases"/>
    <property type="match status" value="1"/>
</dbReference>
<dbReference type="SMART" id="SM00490">
    <property type="entry name" value="HELICc"/>
    <property type="match status" value="1"/>
</dbReference>
<evidence type="ECO:0000313" key="15">
    <source>
        <dbReference type="Proteomes" id="UP000243376"/>
    </source>
</evidence>
<evidence type="ECO:0000256" key="6">
    <source>
        <dbReference type="ARBA" id="ARBA00022801"/>
    </source>
</evidence>
<sequence length="799" mass="90314">MVLYPYQQRVRNHILQGKSVILQAPTGAGKTRAALAPFIEGFFDQPDSTPRKCLYVTPMRVLANQFYAEYRALADSYCRRHGRHLDVRIQTGEQPDDRRFEGDLIFCTIDQFLSSYLVMPYSLPYRLANLNAGAIAGSYLVFDEFHLFDSEAALPTILHALPTLSRLAPVMLMTATFSIHMLKSLTSFLPNAEIVTLTRDEITAIDCRGEQSPRQRYWTAVDQPLCADAVLQRHQRSSLVICNTVTRARALYRELKQKVGQDTELLLLHSQFLPDDRRRIEGELQRRIGVNANRTCANVIVVATQAIEVGVDISAEVLHTELAPPASLIQRAGRCARYPGEKGEVIVYRVEKYAPYAFEADELLKQEMDTAWQWLHKCKGEIFDFTREQELVNTVSAPRDKQVIDGLNADRFNRSNYIHICQQGNRCGASRLLVRDVDSRLVLIHPNPDQLLDSPYDAIGLNIPVYSLRAMVQEWLQRSVTAPWRVKRLYERQSDDRAESRQMVYHWVDVQDTKELGETAILVVHPVLAGYSEREGFLPDTGDLPFVSSLPSATMRIERALQPLQVENYTEHIQRVLQAFSELALPELRYAAPALERAANWPEGSVIQAAWLACLLHDVGKLSSAWQQWAHAYQQAINQPVAAHVALAHTAFDRQNPLHVQAQQQVSAKIPRPRHASEGALACAQMITEALGNQRCLTKATITAIARHHAPFVNDCQPFQLVPNADHILACTVQHIPSALRQHIKVNLLCKQSNGNQIQEFGNWITTPRDQFGWMAYTLLVRALRRADQRGTELGRGAL</sequence>
<keyword evidence="8" id="KW-0067">ATP-binding</keyword>
<reference evidence="14 15" key="1">
    <citation type="submission" date="2018-01" db="EMBL/GenBank/DDBJ databases">
        <title>Metagenomic assembled genomes from two thermal pools in the Uzon Caldera, Kamchatka, Russia.</title>
        <authorList>
            <person name="Wilkins L."/>
            <person name="Ettinger C."/>
        </authorList>
    </citation>
    <scope>NUCLEOTIDE SEQUENCE [LARGE SCALE GENOMIC DNA]</scope>
    <source>
        <strain evidence="14">ZAV-02</strain>
    </source>
</reference>
<dbReference type="GO" id="GO:0046872">
    <property type="term" value="F:metal ion binding"/>
    <property type="evidence" value="ECO:0007669"/>
    <property type="project" value="UniProtKB-KW"/>
</dbReference>
<dbReference type="InterPro" id="IPR027417">
    <property type="entry name" value="P-loop_NTPase"/>
</dbReference>
<dbReference type="PROSITE" id="PS51643">
    <property type="entry name" value="HD_CAS3"/>
    <property type="match status" value="1"/>
</dbReference>
<dbReference type="Pfam" id="PF22590">
    <property type="entry name" value="Cas3-like_C_2"/>
    <property type="match status" value="1"/>
</dbReference>
<evidence type="ECO:0000256" key="3">
    <source>
        <dbReference type="ARBA" id="ARBA00022722"/>
    </source>
</evidence>
<dbReference type="GO" id="GO:0005524">
    <property type="term" value="F:ATP binding"/>
    <property type="evidence" value="ECO:0007669"/>
    <property type="project" value="UniProtKB-KW"/>
</dbReference>
<comment type="similarity">
    <text evidence="10">Belongs to the DEAD box helicase family.</text>
</comment>
<proteinExistence type="inferred from homology"/>
<dbReference type="InterPro" id="IPR050079">
    <property type="entry name" value="DEAD_box_RNA_helicase"/>
</dbReference>
<dbReference type="PROSITE" id="PS51192">
    <property type="entry name" value="HELICASE_ATP_BIND_1"/>
    <property type="match status" value="1"/>
</dbReference>
<dbReference type="InterPro" id="IPR006483">
    <property type="entry name" value="CRISPR-assoc_Cas3_HD"/>
</dbReference>
<name>A0A2J6XAE3_9CHLR</name>
<dbReference type="InterPro" id="IPR054712">
    <property type="entry name" value="Cas3-like_dom"/>
</dbReference>
<dbReference type="GO" id="GO:0051607">
    <property type="term" value="P:defense response to virus"/>
    <property type="evidence" value="ECO:0007669"/>
    <property type="project" value="UniProtKB-KW"/>
</dbReference>
<dbReference type="Gene3D" id="1.10.3210.30">
    <property type="match status" value="1"/>
</dbReference>
<evidence type="ECO:0000259" key="12">
    <source>
        <dbReference type="PROSITE" id="PS51194"/>
    </source>
</evidence>
<dbReference type="EMBL" id="PNIQ01000228">
    <property type="protein sequence ID" value="PMP84577.1"/>
    <property type="molecule type" value="Genomic_DNA"/>
</dbReference>
<comment type="similarity">
    <text evidence="1">In the N-terminal section; belongs to the CRISPR-associated nuclease Cas3-HD family.</text>
</comment>
<dbReference type="InterPro" id="IPR038257">
    <property type="entry name" value="CRISPR-assoc_Cas3_HD_sf"/>
</dbReference>
<evidence type="ECO:0000256" key="10">
    <source>
        <dbReference type="ARBA" id="ARBA00038437"/>
    </source>
</evidence>
<feature type="domain" description="HD Cas3-type" evidence="13">
    <location>
        <begin position="562"/>
        <end position="790"/>
    </location>
</feature>
<protein>
    <submittedName>
        <fullName evidence="14">CRISPR-associated helicase Cas3</fullName>
    </submittedName>
</protein>
<dbReference type="PROSITE" id="PS51194">
    <property type="entry name" value="HELICASE_CTER"/>
    <property type="match status" value="1"/>
</dbReference>
<evidence type="ECO:0000256" key="4">
    <source>
        <dbReference type="ARBA" id="ARBA00022723"/>
    </source>
</evidence>
<comment type="similarity">
    <text evidence="2">In the central section; belongs to the CRISPR-associated helicase Cas3 family.</text>
</comment>
<accession>A0A2J6XAE3</accession>
<evidence type="ECO:0000256" key="9">
    <source>
        <dbReference type="ARBA" id="ARBA00023118"/>
    </source>
</evidence>